<proteinExistence type="predicted"/>
<name>A0AAW1N4E1_POPJA</name>
<protein>
    <recommendedName>
        <fullName evidence="3">DUF4219 domain-containing protein</fullName>
    </recommendedName>
</protein>
<dbReference type="Proteomes" id="UP001458880">
    <property type="component" value="Unassembled WGS sequence"/>
</dbReference>
<evidence type="ECO:0000313" key="2">
    <source>
        <dbReference type="Proteomes" id="UP001458880"/>
    </source>
</evidence>
<dbReference type="AlphaFoldDB" id="A0AAW1N4E1"/>
<evidence type="ECO:0008006" key="3">
    <source>
        <dbReference type="Google" id="ProtNLM"/>
    </source>
</evidence>
<dbReference type="EMBL" id="JASPKY010000017">
    <property type="protein sequence ID" value="KAK9752862.1"/>
    <property type="molecule type" value="Genomic_DNA"/>
</dbReference>
<sequence>MGSSEEFKVPKLEENNYFPWSVRTKAALIQKQCWEAIDPGYSAPMSENENRVNQKALSFLLLSVSDNYLEDIGECEQAKNAWSILEDIHTKFGLLHTVMLIKEMVTITKCMEYIRRYSYKVWAITYSNVN</sequence>
<organism evidence="1 2">
    <name type="scientific">Popillia japonica</name>
    <name type="common">Japanese beetle</name>
    <dbReference type="NCBI Taxonomy" id="7064"/>
    <lineage>
        <taxon>Eukaryota</taxon>
        <taxon>Metazoa</taxon>
        <taxon>Ecdysozoa</taxon>
        <taxon>Arthropoda</taxon>
        <taxon>Hexapoda</taxon>
        <taxon>Insecta</taxon>
        <taxon>Pterygota</taxon>
        <taxon>Neoptera</taxon>
        <taxon>Endopterygota</taxon>
        <taxon>Coleoptera</taxon>
        <taxon>Polyphaga</taxon>
        <taxon>Scarabaeiformia</taxon>
        <taxon>Scarabaeidae</taxon>
        <taxon>Rutelinae</taxon>
        <taxon>Popillia</taxon>
    </lineage>
</organism>
<evidence type="ECO:0000313" key="1">
    <source>
        <dbReference type="EMBL" id="KAK9752862.1"/>
    </source>
</evidence>
<comment type="caution">
    <text evidence="1">The sequence shown here is derived from an EMBL/GenBank/DDBJ whole genome shotgun (WGS) entry which is preliminary data.</text>
</comment>
<dbReference type="Pfam" id="PF14223">
    <property type="entry name" value="Retrotran_gag_2"/>
    <property type="match status" value="1"/>
</dbReference>
<keyword evidence="2" id="KW-1185">Reference proteome</keyword>
<reference evidence="1 2" key="1">
    <citation type="journal article" date="2024" name="BMC Genomics">
        <title>De novo assembly and annotation of Popillia japonica's genome with initial clues to its potential as an invasive pest.</title>
        <authorList>
            <person name="Cucini C."/>
            <person name="Boschi S."/>
            <person name="Funari R."/>
            <person name="Cardaioli E."/>
            <person name="Iannotti N."/>
            <person name="Marturano G."/>
            <person name="Paoli F."/>
            <person name="Bruttini M."/>
            <person name="Carapelli A."/>
            <person name="Frati F."/>
            <person name="Nardi F."/>
        </authorList>
    </citation>
    <scope>NUCLEOTIDE SEQUENCE [LARGE SCALE GENOMIC DNA]</scope>
    <source>
        <strain evidence="1">DMR45628</strain>
    </source>
</reference>
<accession>A0AAW1N4E1</accession>
<gene>
    <name evidence="1" type="ORF">QE152_g3859</name>
</gene>